<gene>
    <name evidence="2" type="ORF">EZS27_039571</name>
</gene>
<evidence type="ECO:0000313" key="2">
    <source>
        <dbReference type="EMBL" id="KAA6308834.1"/>
    </source>
</evidence>
<dbReference type="SUPFAM" id="SSF82866">
    <property type="entry name" value="Multidrug efflux transporter AcrB transmembrane domain"/>
    <property type="match status" value="1"/>
</dbReference>
<accession>A0A5J4PJT2</accession>
<proteinExistence type="predicted"/>
<organism evidence="2">
    <name type="scientific">termite gut metagenome</name>
    <dbReference type="NCBI Taxonomy" id="433724"/>
    <lineage>
        <taxon>unclassified sequences</taxon>
        <taxon>metagenomes</taxon>
        <taxon>organismal metagenomes</taxon>
    </lineage>
</organism>
<dbReference type="Pfam" id="PF00873">
    <property type="entry name" value="ACR_tran"/>
    <property type="match status" value="1"/>
</dbReference>
<dbReference type="PRINTS" id="PR00702">
    <property type="entry name" value="ACRIFLAVINRP"/>
</dbReference>
<protein>
    <submittedName>
        <fullName evidence="2">Cobalt-zinc-cadmium resistance protein CzcA</fullName>
    </submittedName>
</protein>
<dbReference type="InterPro" id="IPR001036">
    <property type="entry name" value="Acrflvin-R"/>
</dbReference>
<dbReference type="PANTHER" id="PTHR32063:SF4">
    <property type="entry name" value="SLR6043 PROTEIN"/>
    <property type="match status" value="1"/>
</dbReference>
<reference evidence="2" key="1">
    <citation type="submission" date="2019-03" db="EMBL/GenBank/DDBJ databases">
        <title>Single cell metagenomics reveals metabolic interactions within the superorganism composed of flagellate Streblomastix strix and complex community of Bacteroidetes bacteria on its surface.</title>
        <authorList>
            <person name="Treitli S.C."/>
            <person name="Kolisko M."/>
            <person name="Husnik F."/>
            <person name="Keeling P."/>
            <person name="Hampl V."/>
        </authorList>
    </citation>
    <scope>NUCLEOTIDE SEQUENCE</scope>
    <source>
        <strain evidence="2">STM</strain>
    </source>
</reference>
<dbReference type="Gene3D" id="3.30.2090.10">
    <property type="entry name" value="Multidrug efflux transporter AcrB TolC docking domain, DN and DC subdomains"/>
    <property type="match status" value="1"/>
</dbReference>
<keyword evidence="1" id="KW-0812">Transmembrane</keyword>
<feature type="transmembrane region" description="Helical" evidence="1">
    <location>
        <begin position="155"/>
        <end position="172"/>
    </location>
</feature>
<feature type="non-terminal residue" evidence="2">
    <location>
        <position position="292"/>
    </location>
</feature>
<evidence type="ECO:0000256" key="1">
    <source>
        <dbReference type="SAM" id="Phobius"/>
    </source>
</evidence>
<keyword evidence="1" id="KW-1133">Transmembrane helix</keyword>
<keyword evidence="1" id="KW-0472">Membrane</keyword>
<dbReference type="GO" id="GO:0005886">
    <property type="term" value="C:plasma membrane"/>
    <property type="evidence" value="ECO:0007669"/>
    <property type="project" value="TreeGrafter"/>
</dbReference>
<dbReference type="EMBL" id="SNRY01008277">
    <property type="protein sequence ID" value="KAA6308834.1"/>
    <property type="molecule type" value="Genomic_DNA"/>
</dbReference>
<sequence length="292" mass="32180">YQILLNPAKMKYYNVSLDEVLSIVRDMNRNVSGGILYEYGNEYIIRGILSTNKVAELGKAVVKTMNDVPLLIENVADIQIGNKAPKLGTASNRGKAAVLMTINKQPAVSTLDLTEKLDQSFAELQKSLPPDVQISTDVFRQARFIESSIGNVQKSLYEGGIFVVIVLFVFLMNVRTTVISLVTIPLSLLMSILTLHLMGLTINTMSLGGMAIAIGSLVDDAIVDVENVFKRLRENRQKSREEQNSVIGVVFEASKEVRMPILNSTLIIIASFIPLFFLSDMEGRMLVPLGIA</sequence>
<dbReference type="PANTHER" id="PTHR32063">
    <property type="match status" value="1"/>
</dbReference>
<dbReference type="GO" id="GO:0042910">
    <property type="term" value="F:xenobiotic transmembrane transporter activity"/>
    <property type="evidence" value="ECO:0007669"/>
    <property type="project" value="TreeGrafter"/>
</dbReference>
<feature type="transmembrane region" description="Helical" evidence="1">
    <location>
        <begin position="178"/>
        <end position="200"/>
    </location>
</feature>
<dbReference type="InterPro" id="IPR027463">
    <property type="entry name" value="AcrB_DN_DC_subdom"/>
</dbReference>
<comment type="caution">
    <text evidence="2">The sequence shown here is derived from an EMBL/GenBank/DDBJ whole genome shotgun (WGS) entry which is preliminary data.</text>
</comment>
<dbReference type="Gene3D" id="3.30.70.1320">
    <property type="entry name" value="Multidrug efflux transporter AcrB pore domain like"/>
    <property type="match status" value="1"/>
</dbReference>
<dbReference type="Gene3D" id="1.20.1640.10">
    <property type="entry name" value="Multidrug efflux transporter AcrB transmembrane domain"/>
    <property type="match status" value="1"/>
</dbReference>
<name>A0A5J4PJT2_9ZZZZ</name>
<feature type="transmembrane region" description="Helical" evidence="1">
    <location>
        <begin position="261"/>
        <end position="279"/>
    </location>
</feature>
<feature type="non-terminal residue" evidence="2">
    <location>
        <position position="1"/>
    </location>
</feature>
<dbReference type="AlphaFoldDB" id="A0A5J4PJT2"/>
<dbReference type="SUPFAM" id="SSF82714">
    <property type="entry name" value="Multidrug efflux transporter AcrB TolC docking domain, DN and DC subdomains"/>
    <property type="match status" value="1"/>
</dbReference>